<dbReference type="GO" id="GO:0015648">
    <property type="term" value="F:lipid-linked peptidoglycan transporter activity"/>
    <property type="evidence" value="ECO:0007669"/>
    <property type="project" value="TreeGrafter"/>
</dbReference>
<evidence type="ECO:0000256" key="12">
    <source>
        <dbReference type="ARBA" id="ARBA00033270"/>
    </source>
</evidence>
<dbReference type="InterPro" id="IPR011923">
    <property type="entry name" value="RodA/MrdB"/>
</dbReference>
<feature type="transmembrane region" description="Helical" evidence="13">
    <location>
        <begin position="390"/>
        <end position="411"/>
    </location>
</feature>
<keyword evidence="5 13" id="KW-0812">Transmembrane</keyword>
<keyword evidence="6" id="KW-0133">Cell shape</keyword>
<evidence type="ECO:0000256" key="6">
    <source>
        <dbReference type="ARBA" id="ARBA00022960"/>
    </source>
</evidence>
<evidence type="ECO:0000256" key="7">
    <source>
        <dbReference type="ARBA" id="ARBA00022984"/>
    </source>
</evidence>
<dbReference type="InterPro" id="IPR018365">
    <property type="entry name" value="Cell_cycle_FtsW-rel_CS"/>
</dbReference>
<evidence type="ECO:0000313" key="15">
    <source>
        <dbReference type="Proteomes" id="UP001185092"/>
    </source>
</evidence>
<feature type="transmembrane region" description="Helical" evidence="13">
    <location>
        <begin position="207"/>
        <end position="223"/>
    </location>
</feature>
<dbReference type="GO" id="GO:0009252">
    <property type="term" value="P:peptidoglycan biosynthetic process"/>
    <property type="evidence" value="ECO:0007669"/>
    <property type="project" value="UniProtKB-KW"/>
</dbReference>
<feature type="transmembrane region" description="Helical" evidence="13">
    <location>
        <begin position="326"/>
        <end position="345"/>
    </location>
</feature>
<dbReference type="GO" id="GO:0032153">
    <property type="term" value="C:cell division site"/>
    <property type="evidence" value="ECO:0007669"/>
    <property type="project" value="TreeGrafter"/>
</dbReference>
<dbReference type="Proteomes" id="UP001185092">
    <property type="component" value="Unassembled WGS sequence"/>
</dbReference>
<dbReference type="GO" id="GO:0008360">
    <property type="term" value="P:regulation of cell shape"/>
    <property type="evidence" value="ECO:0007669"/>
    <property type="project" value="UniProtKB-KW"/>
</dbReference>
<evidence type="ECO:0000256" key="13">
    <source>
        <dbReference type="SAM" id="Phobius"/>
    </source>
</evidence>
<feature type="transmembrane region" description="Helical" evidence="13">
    <location>
        <begin position="12"/>
        <end position="33"/>
    </location>
</feature>
<keyword evidence="4" id="KW-0808">Transferase</keyword>
<proteinExistence type="predicted"/>
<feature type="transmembrane region" description="Helical" evidence="13">
    <location>
        <begin position="357"/>
        <end position="384"/>
    </location>
</feature>
<evidence type="ECO:0000256" key="2">
    <source>
        <dbReference type="ARBA" id="ARBA00022475"/>
    </source>
</evidence>
<feature type="transmembrane region" description="Helical" evidence="13">
    <location>
        <begin position="181"/>
        <end position="201"/>
    </location>
</feature>
<feature type="transmembrane region" description="Helical" evidence="13">
    <location>
        <begin position="230"/>
        <end position="251"/>
    </location>
</feature>
<comment type="subcellular location">
    <subcellularLocation>
        <location evidence="1">Membrane</location>
        <topology evidence="1">Multi-pass membrane protein</topology>
    </subcellularLocation>
</comment>
<keyword evidence="10" id="KW-0961">Cell wall biogenesis/degradation</keyword>
<organism evidence="14 15">
    <name type="scientific">Aureibacter tunicatorum</name>
    <dbReference type="NCBI Taxonomy" id="866807"/>
    <lineage>
        <taxon>Bacteria</taxon>
        <taxon>Pseudomonadati</taxon>
        <taxon>Bacteroidota</taxon>
        <taxon>Cytophagia</taxon>
        <taxon>Cytophagales</taxon>
        <taxon>Persicobacteraceae</taxon>
        <taxon>Aureibacter</taxon>
    </lineage>
</organism>
<keyword evidence="3" id="KW-0328">Glycosyltransferase</keyword>
<reference evidence="14" key="1">
    <citation type="submission" date="2023-07" db="EMBL/GenBank/DDBJ databases">
        <title>Genomic Encyclopedia of Type Strains, Phase IV (KMG-IV): sequencing the most valuable type-strain genomes for metagenomic binning, comparative biology and taxonomic classification.</title>
        <authorList>
            <person name="Goeker M."/>
        </authorList>
    </citation>
    <scope>NUCLEOTIDE SEQUENCE</scope>
    <source>
        <strain evidence="14">DSM 26174</strain>
    </source>
</reference>
<keyword evidence="15" id="KW-1185">Reference proteome</keyword>
<keyword evidence="9 13" id="KW-0472">Membrane</keyword>
<dbReference type="GO" id="GO:0005886">
    <property type="term" value="C:plasma membrane"/>
    <property type="evidence" value="ECO:0007669"/>
    <property type="project" value="TreeGrafter"/>
</dbReference>
<feature type="transmembrane region" description="Helical" evidence="13">
    <location>
        <begin position="76"/>
        <end position="96"/>
    </location>
</feature>
<evidence type="ECO:0000256" key="3">
    <source>
        <dbReference type="ARBA" id="ARBA00022676"/>
    </source>
</evidence>
<dbReference type="RefSeq" id="WP_309937887.1">
    <property type="nucleotide sequence ID" value="NZ_AP025305.1"/>
</dbReference>
<feature type="transmembrane region" description="Helical" evidence="13">
    <location>
        <begin position="53"/>
        <end position="69"/>
    </location>
</feature>
<dbReference type="EMBL" id="JAVDQD010000001">
    <property type="protein sequence ID" value="MDR6238399.1"/>
    <property type="molecule type" value="Genomic_DNA"/>
</dbReference>
<dbReference type="PANTHER" id="PTHR30474:SF1">
    <property type="entry name" value="PEPTIDOGLYCAN GLYCOSYLTRANSFERASE MRDB"/>
    <property type="match status" value="1"/>
</dbReference>
<accession>A0AAE3XNM9</accession>
<keyword evidence="2" id="KW-1003">Cell membrane</keyword>
<dbReference type="Pfam" id="PF01098">
    <property type="entry name" value="FTSW_RODA_SPOVE"/>
    <property type="match status" value="2"/>
</dbReference>
<gene>
    <name evidence="14" type="ORF">HNQ88_001375</name>
</gene>
<evidence type="ECO:0000256" key="5">
    <source>
        <dbReference type="ARBA" id="ARBA00022692"/>
    </source>
</evidence>
<dbReference type="NCBIfam" id="NF037961">
    <property type="entry name" value="RodA_shape"/>
    <property type="match status" value="1"/>
</dbReference>
<sequence>MRRENIIGKIDWVIVLIYFILVIMGWLNIYAAVYDEQNVSNIFDTSLNSGKQLMWIGVSCFVILAILIIDLKFYDAFAFIIYGLTMGLLIFVLIFGREVAGSKSWFELGFIRLQPAEFAKFATGLAIARYLSDPSKRFDQMETIGKCLLICLIPMLLIHLQGDTGSALVYLALSVVFFREGLNPNIFILGIVTTALFIFTLLYPVEHIVVGVTGLAIIIFFIGKRGIKKGLILLGSVIVITSVVFSVDYVVDNVMKPHQQNRVKAFISPESDPMGYGWNVTQSKIAIGSGGVFGKGFLNGTQTKFRFVPEQSTDFIFCTLGEEHGFVGSATVIILFAILFWRIIFIAERSKNRFTRVYAYSVLSIMLFHFFVNIAMTIGLFPVIGIPLPFFSYGGSSLLSFTIFLFILVKLDAHRMELLER</sequence>
<evidence type="ECO:0000256" key="10">
    <source>
        <dbReference type="ARBA" id="ARBA00023316"/>
    </source>
</evidence>
<comment type="caution">
    <text evidence="14">The sequence shown here is derived from an EMBL/GenBank/DDBJ whole genome shotgun (WGS) entry which is preliminary data.</text>
</comment>
<evidence type="ECO:0000256" key="9">
    <source>
        <dbReference type="ARBA" id="ARBA00023136"/>
    </source>
</evidence>
<dbReference type="PROSITE" id="PS00428">
    <property type="entry name" value="FTSW_RODA_SPOVE"/>
    <property type="match status" value="1"/>
</dbReference>
<name>A0AAE3XNM9_9BACT</name>
<dbReference type="GO" id="GO:0071555">
    <property type="term" value="P:cell wall organization"/>
    <property type="evidence" value="ECO:0007669"/>
    <property type="project" value="UniProtKB-KW"/>
</dbReference>
<dbReference type="PANTHER" id="PTHR30474">
    <property type="entry name" value="CELL CYCLE PROTEIN"/>
    <property type="match status" value="1"/>
</dbReference>
<evidence type="ECO:0000313" key="14">
    <source>
        <dbReference type="EMBL" id="MDR6238399.1"/>
    </source>
</evidence>
<keyword evidence="8 13" id="KW-1133">Transmembrane helix</keyword>
<dbReference type="AlphaFoldDB" id="A0AAE3XNM9"/>
<keyword evidence="7" id="KW-0573">Peptidoglycan synthesis</keyword>
<protein>
    <recommendedName>
        <fullName evidence="12">Cell wall polymerase</fullName>
    </recommendedName>
    <alternativeName>
        <fullName evidence="11">Peptidoglycan polymerase</fullName>
    </alternativeName>
</protein>
<dbReference type="InterPro" id="IPR001182">
    <property type="entry name" value="FtsW/RodA"/>
</dbReference>
<evidence type="ECO:0000256" key="4">
    <source>
        <dbReference type="ARBA" id="ARBA00022679"/>
    </source>
</evidence>
<dbReference type="NCBIfam" id="TIGR02210">
    <property type="entry name" value="rodA_shape"/>
    <property type="match status" value="1"/>
</dbReference>
<evidence type="ECO:0000256" key="8">
    <source>
        <dbReference type="ARBA" id="ARBA00022989"/>
    </source>
</evidence>
<evidence type="ECO:0000256" key="1">
    <source>
        <dbReference type="ARBA" id="ARBA00004141"/>
    </source>
</evidence>
<dbReference type="GO" id="GO:0051301">
    <property type="term" value="P:cell division"/>
    <property type="evidence" value="ECO:0007669"/>
    <property type="project" value="InterPro"/>
</dbReference>
<evidence type="ECO:0000256" key="11">
    <source>
        <dbReference type="ARBA" id="ARBA00032370"/>
    </source>
</evidence>
<dbReference type="GO" id="GO:0016757">
    <property type="term" value="F:glycosyltransferase activity"/>
    <property type="evidence" value="ECO:0007669"/>
    <property type="project" value="UniProtKB-KW"/>
</dbReference>